<name>A0A392VZD6_9FABA</name>
<keyword evidence="2" id="KW-1185">Reference proteome</keyword>
<comment type="caution">
    <text evidence="1">The sequence shown here is derived from an EMBL/GenBank/DDBJ whole genome shotgun (WGS) entry which is preliminary data.</text>
</comment>
<feature type="non-terminal residue" evidence="1">
    <location>
        <position position="1"/>
    </location>
</feature>
<accession>A0A392VZD6</accession>
<organism evidence="1 2">
    <name type="scientific">Trifolium medium</name>
    <dbReference type="NCBI Taxonomy" id="97028"/>
    <lineage>
        <taxon>Eukaryota</taxon>
        <taxon>Viridiplantae</taxon>
        <taxon>Streptophyta</taxon>
        <taxon>Embryophyta</taxon>
        <taxon>Tracheophyta</taxon>
        <taxon>Spermatophyta</taxon>
        <taxon>Magnoliopsida</taxon>
        <taxon>eudicotyledons</taxon>
        <taxon>Gunneridae</taxon>
        <taxon>Pentapetalae</taxon>
        <taxon>rosids</taxon>
        <taxon>fabids</taxon>
        <taxon>Fabales</taxon>
        <taxon>Fabaceae</taxon>
        <taxon>Papilionoideae</taxon>
        <taxon>50 kb inversion clade</taxon>
        <taxon>NPAAA clade</taxon>
        <taxon>Hologalegina</taxon>
        <taxon>IRL clade</taxon>
        <taxon>Trifolieae</taxon>
        <taxon>Trifolium</taxon>
    </lineage>
</organism>
<dbReference type="AlphaFoldDB" id="A0A392VZD6"/>
<reference evidence="1 2" key="1">
    <citation type="journal article" date="2018" name="Front. Plant Sci.">
        <title>Red Clover (Trifolium pratense) and Zigzag Clover (T. medium) - A Picture of Genomic Similarities and Differences.</title>
        <authorList>
            <person name="Dluhosova J."/>
            <person name="Istvanek J."/>
            <person name="Nedelnik J."/>
            <person name="Repkova J."/>
        </authorList>
    </citation>
    <scope>NUCLEOTIDE SEQUENCE [LARGE SCALE GENOMIC DNA]</scope>
    <source>
        <strain evidence="2">cv. 10/8</strain>
        <tissue evidence="1">Leaf</tissue>
    </source>
</reference>
<dbReference type="EMBL" id="LXQA011326964">
    <property type="protein sequence ID" value="MCI93357.1"/>
    <property type="molecule type" value="Genomic_DNA"/>
</dbReference>
<sequence>VLPMVLLVATTVFYSFYRQGYYVEFG</sequence>
<evidence type="ECO:0000313" key="1">
    <source>
        <dbReference type="EMBL" id="MCI93357.1"/>
    </source>
</evidence>
<proteinExistence type="predicted"/>
<dbReference type="Proteomes" id="UP000265520">
    <property type="component" value="Unassembled WGS sequence"/>
</dbReference>
<evidence type="ECO:0000313" key="2">
    <source>
        <dbReference type="Proteomes" id="UP000265520"/>
    </source>
</evidence>
<protein>
    <submittedName>
        <fullName evidence="1">Uncharacterized protein</fullName>
    </submittedName>
</protein>